<name>A0A431VB69_9PROT</name>
<dbReference type="InterPro" id="IPR036259">
    <property type="entry name" value="MFS_trans_sf"/>
</dbReference>
<dbReference type="CDD" id="cd17319">
    <property type="entry name" value="MFS_ExuT_GudP_like"/>
    <property type="match status" value="1"/>
</dbReference>
<dbReference type="Pfam" id="PF07690">
    <property type="entry name" value="MFS_1"/>
    <property type="match status" value="1"/>
</dbReference>
<evidence type="ECO:0000256" key="3">
    <source>
        <dbReference type="ARBA" id="ARBA00022692"/>
    </source>
</evidence>
<dbReference type="InterPro" id="IPR020846">
    <property type="entry name" value="MFS_dom"/>
</dbReference>
<dbReference type="AlphaFoldDB" id="A0A431VB69"/>
<feature type="transmembrane region" description="Helical" evidence="6">
    <location>
        <begin position="107"/>
        <end position="129"/>
    </location>
</feature>
<keyword evidence="4 6" id="KW-1133">Transmembrane helix</keyword>
<feature type="transmembrane region" description="Helical" evidence="6">
    <location>
        <begin position="274"/>
        <end position="294"/>
    </location>
</feature>
<dbReference type="OrthoDB" id="9773957at2"/>
<evidence type="ECO:0000259" key="7">
    <source>
        <dbReference type="PROSITE" id="PS50850"/>
    </source>
</evidence>
<proteinExistence type="predicted"/>
<evidence type="ECO:0000313" key="9">
    <source>
        <dbReference type="Proteomes" id="UP000277007"/>
    </source>
</evidence>
<keyword evidence="5 6" id="KW-0472">Membrane</keyword>
<feature type="transmembrane region" description="Helical" evidence="6">
    <location>
        <begin position="46"/>
        <end position="67"/>
    </location>
</feature>
<feature type="transmembrane region" description="Helical" evidence="6">
    <location>
        <begin position="175"/>
        <end position="197"/>
    </location>
</feature>
<feature type="transmembrane region" description="Helical" evidence="6">
    <location>
        <begin position="141"/>
        <end position="163"/>
    </location>
</feature>
<feature type="transmembrane region" description="Helical" evidence="6">
    <location>
        <begin position="360"/>
        <end position="379"/>
    </location>
</feature>
<feature type="domain" description="Major facilitator superfamily (MFS) profile" evidence="7">
    <location>
        <begin position="17"/>
        <end position="420"/>
    </location>
</feature>
<keyword evidence="3 6" id="KW-0812">Transmembrane</keyword>
<feature type="transmembrane region" description="Helical" evidence="6">
    <location>
        <begin position="306"/>
        <end position="326"/>
    </location>
</feature>
<dbReference type="GO" id="GO:0022857">
    <property type="term" value="F:transmembrane transporter activity"/>
    <property type="evidence" value="ECO:0007669"/>
    <property type="project" value="InterPro"/>
</dbReference>
<evidence type="ECO:0000313" key="8">
    <source>
        <dbReference type="EMBL" id="RTR15599.1"/>
    </source>
</evidence>
<dbReference type="InterPro" id="IPR011701">
    <property type="entry name" value="MFS"/>
</dbReference>
<dbReference type="PROSITE" id="PS50850">
    <property type="entry name" value="MFS"/>
    <property type="match status" value="1"/>
</dbReference>
<evidence type="ECO:0000256" key="4">
    <source>
        <dbReference type="ARBA" id="ARBA00022989"/>
    </source>
</evidence>
<reference evidence="8 9" key="1">
    <citation type="submission" date="2018-12" db="EMBL/GenBank/DDBJ databases">
        <authorList>
            <person name="Yang Y."/>
        </authorList>
    </citation>
    <scope>NUCLEOTIDE SEQUENCE [LARGE SCALE GENOMIC DNA]</scope>
    <source>
        <strain evidence="8 9">L-25-5w-1</strain>
    </source>
</reference>
<evidence type="ECO:0000256" key="5">
    <source>
        <dbReference type="ARBA" id="ARBA00023136"/>
    </source>
</evidence>
<dbReference type="Gene3D" id="1.20.1250.20">
    <property type="entry name" value="MFS general substrate transporter like domains"/>
    <property type="match status" value="2"/>
</dbReference>
<keyword evidence="9" id="KW-1185">Reference proteome</keyword>
<gene>
    <name evidence="8" type="ORF">EJ903_22805</name>
</gene>
<feature type="transmembrane region" description="Helical" evidence="6">
    <location>
        <begin position="241"/>
        <end position="262"/>
    </location>
</feature>
<feature type="transmembrane region" description="Helical" evidence="6">
    <location>
        <begin position="20"/>
        <end position="40"/>
    </location>
</feature>
<feature type="transmembrane region" description="Helical" evidence="6">
    <location>
        <begin position="391"/>
        <end position="413"/>
    </location>
</feature>
<dbReference type="FunFam" id="1.20.1250.20:FF:000018">
    <property type="entry name" value="MFS transporter permease"/>
    <property type="match status" value="1"/>
</dbReference>
<organism evidence="8 9">
    <name type="scientific">Azospirillum griseum</name>
    <dbReference type="NCBI Taxonomy" id="2496639"/>
    <lineage>
        <taxon>Bacteria</taxon>
        <taxon>Pseudomonadati</taxon>
        <taxon>Pseudomonadota</taxon>
        <taxon>Alphaproteobacteria</taxon>
        <taxon>Rhodospirillales</taxon>
        <taxon>Azospirillaceae</taxon>
        <taxon>Azospirillum</taxon>
    </lineage>
</organism>
<accession>A0A431VB69</accession>
<sequence length="430" mass="45701">MNDAVSTRTMAKITRRFLPILFICFVVSFLDRVNVGFAALTMNADIGLSASQFGFGAGLFFITYVLAEVPSNLALERYGARLWIARIMVTWGLLSAGTAFVQGATSFYVVRLLLGAAEAGFFPGIIFFLTHWVPPAYRGRFIGAFMAAMPVASVIGSPVSGLILGMDGVWGLHGWQWLFIIEALPAILLAPVVYLVLSDKPDDCAWLAEDEKTWLSQALAQNEGVATAHVGFWSVVRTPAVLLLAVAWFGLTGINYGLSFFMPQIVSGFGGSKLTVGLLSALPFACAGIAMILWGARSDRLGERRLHICSAVLVSIVGLIGTAFSSTLVVKLAFLCVASAGIFSALPLFWSLPPTVLPRAAFAAGIAAINAVGNLSGFIQPTIMGQFRDRFGGFEGGLGSIAVCATLGVLLIWRVSRPSPGLATNTPVHS</sequence>
<dbReference type="Proteomes" id="UP000277007">
    <property type="component" value="Unassembled WGS sequence"/>
</dbReference>
<dbReference type="GO" id="GO:0016020">
    <property type="term" value="C:membrane"/>
    <property type="evidence" value="ECO:0007669"/>
    <property type="project" value="UniProtKB-SubCell"/>
</dbReference>
<evidence type="ECO:0000256" key="2">
    <source>
        <dbReference type="ARBA" id="ARBA00022448"/>
    </source>
</evidence>
<evidence type="ECO:0000256" key="6">
    <source>
        <dbReference type="SAM" id="Phobius"/>
    </source>
</evidence>
<protein>
    <submittedName>
        <fullName evidence="8">MFS transporter</fullName>
    </submittedName>
</protein>
<comment type="caution">
    <text evidence="8">The sequence shown here is derived from an EMBL/GenBank/DDBJ whole genome shotgun (WGS) entry which is preliminary data.</text>
</comment>
<keyword evidence="2" id="KW-0813">Transport</keyword>
<dbReference type="PANTHER" id="PTHR43791:SF36">
    <property type="entry name" value="TRANSPORTER, PUTATIVE (AFU_ORTHOLOGUE AFUA_6G08340)-RELATED"/>
    <property type="match status" value="1"/>
</dbReference>
<dbReference type="EMBL" id="RXMA01000033">
    <property type="protein sequence ID" value="RTR15599.1"/>
    <property type="molecule type" value="Genomic_DNA"/>
</dbReference>
<comment type="subcellular location">
    <subcellularLocation>
        <location evidence="1">Membrane</location>
        <topology evidence="1">Multi-pass membrane protein</topology>
    </subcellularLocation>
</comment>
<dbReference type="PANTHER" id="PTHR43791">
    <property type="entry name" value="PERMEASE-RELATED"/>
    <property type="match status" value="1"/>
</dbReference>
<dbReference type="SUPFAM" id="SSF103473">
    <property type="entry name" value="MFS general substrate transporter"/>
    <property type="match status" value="1"/>
</dbReference>
<feature type="transmembrane region" description="Helical" evidence="6">
    <location>
        <begin position="79"/>
        <end position="101"/>
    </location>
</feature>
<evidence type="ECO:0000256" key="1">
    <source>
        <dbReference type="ARBA" id="ARBA00004141"/>
    </source>
</evidence>